<dbReference type="EMBL" id="QGLE01000003">
    <property type="protein sequence ID" value="PWR24773.1"/>
    <property type="molecule type" value="Genomic_DNA"/>
</dbReference>
<comment type="caution">
    <text evidence="1">The sequence shown here is derived from an EMBL/GenBank/DDBJ whole genome shotgun (WGS) entry which is preliminary data.</text>
</comment>
<gene>
    <name evidence="1" type="ORF">DKG74_08235</name>
</gene>
<sequence>MFDAKSLLDRVLGSDIGRSTRGRLDRMDGSTGFASGAAAGGLLGLLLGSKSGRHLVGDVAKVGGAAALGYFAWKAYRNWQDGKAPGPVVADPAGLPPPEFHPGTLGADGKPFALALLTAMVGAAKSDGHVDPSEQSRLFAEVERLGLGAEEKAAVFDLLARPVAIDEIARAAASPEQAAELYLAARLAIEPDQPAERAFLDGLAARLRLEPGLAAHLDAQVAASA</sequence>
<dbReference type="Pfam" id="PF04391">
    <property type="entry name" value="DUF533"/>
    <property type="match status" value="1"/>
</dbReference>
<dbReference type="OrthoDB" id="5459344at2"/>
<proteinExistence type="predicted"/>
<protein>
    <submittedName>
        <fullName evidence="1">DUF533 domain-containing protein</fullName>
    </submittedName>
</protein>
<dbReference type="CDD" id="cd07178">
    <property type="entry name" value="terB_like_YebE"/>
    <property type="match status" value="1"/>
</dbReference>
<organism evidence="1 2">
    <name type="scientific">Zavarzinia aquatilis</name>
    <dbReference type="NCBI Taxonomy" id="2211142"/>
    <lineage>
        <taxon>Bacteria</taxon>
        <taxon>Pseudomonadati</taxon>
        <taxon>Pseudomonadota</taxon>
        <taxon>Alphaproteobacteria</taxon>
        <taxon>Rhodospirillales</taxon>
        <taxon>Zavarziniaceae</taxon>
        <taxon>Zavarzinia</taxon>
    </lineage>
</organism>
<reference evidence="1 2" key="1">
    <citation type="submission" date="2018-05" db="EMBL/GenBank/DDBJ databases">
        <title>Zavarzinia sp. HR-AS.</title>
        <authorList>
            <person name="Lee Y."/>
            <person name="Jeon C.O."/>
        </authorList>
    </citation>
    <scope>NUCLEOTIDE SEQUENCE [LARGE SCALE GENOMIC DNA]</scope>
    <source>
        <strain evidence="1 2">HR-AS</strain>
    </source>
</reference>
<dbReference type="AlphaFoldDB" id="A0A317EH74"/>
<name>A0A317EH74_9PROT</name>
<evidence type="ECO:0000313" key="1">
    <source>
        <dbReference type="EMBL" id="PWR24773.1"/>
    </source>
</evidence>
<dbReference type="RefSeq" id="WP_109904536.1">
    <property type="nucleotide sequence ID" value="NZ_QGLE01000003.1"/>
</dbReference>
<dbReference type="InterPro" id="IPR007486">
    <property type="entry name" value="YebE"/>
</dbReference>
<evidence type="ECO:0000313" key="2">
    <source>
        <dbReference type="Proteomes" id="UP000245461"/>
    </source>
</evidence>
<accession>A0A317EH74</accession>
<dbReference type="InterPro" id="IPR029024">
    <property type="entry name" value="TerB-like"/>
</dbReference>
<dbReference type="Gene3D" id="1.10.3680.10">
    <property type="entry name" value="TerB-like"/>
    <property type="match status" value="1"/>
</dbReference>
<dbReference type="Proteomes" id="UP000245461">
    <property type="component" value="Unassembled WGS sequence"/>
</dbReference>
<keyword evidence="2" id="KW-1185">Reference proteome</keyword>
<dbReference type="SUPFAM" id="SSF158682">
    <property type="entry name" value="TerB-like"/>
    <property type="match status" value="1"/>
</dbReference>